<evidence type="ECO:0000256" key="4">
    <source>
        <dbReference type="PROSITE-ProRule" id="PRU00091"/>
    </source>
</evidence>
<dbReference type="Pfam" id="PF01363">
    <property type="entry name" value="FYVE"/>
    <property type="match status" value="1"/>
</dbReference>
<dbReference type="PANTHER" id="PTHR39490">
    <property type="entry name" value="ARRESTIN DOMAIN-CONTAINING PROTEIN D"/>
    <property type="match status" value="1"/>
</dbReference>
<dbReference type="PANTHER" id="PTHR39490:SF8">
    <property type="entry name" value="ZINC FINGER FYVE DOMAIN-CONTAINING PROTEIN 21"/>
    <property type="match status" value="1"/>
</dbReference>
<organism evidence="6 7">
    <name type="scientific">Romanomermis culicivorax</name>
    <name type="common">Nematode worm</name>
    <dbReference type="NCBI Taxonomy" id="13658"/>
    <lineage>
        <taxon>Eukaryota</taxon>
        <taxon>Metazoa</taxon>
        <taxon>Ecdysozoa</taxon>
        <taxon>Nematoda</taxon>
        <taxon>Enoplea</taxon>
        <taxon>Dorylaimia</taxon>
        <taxon>Mermithida</taxon>
        <taxon>Mermithoidea</taxon>
        <taxon>Mermithidae</taxon>
        <taxon>Romanomermis</taxon>
    </lineage>
</organism>
<evidence type="ECO:0000256" key="3">
    <source>
        <dbReference type="ARBA" id="ARBA00022833"/>
    </source>
</evidence>
<dbReference type="SUPFAM" id="SSF57903">
    <property type="entry name" value="FYVE/PHD zinc finger"/>
    <property type="match status" value="1"/>
</dbReference>
<sequence>MIWQFLCEFEEKRMKRNDKKAEEIDHKSVFVGDSRGRVWTWTIGEGNTGGRADHWFQDPSRNSCAQCHQKFSLTERRHHCRNCGQIFCSRCSRYESDIRHLKITKPVRVCQNCYIRLKVLEAGNGP</sequence>
<evidence type="ECO:0000313" key="7">
    <source>
        <dbReference type="WBParaSite" id="nRc.2.0.1.t16082-RA"/>
    </source>
</evidence>
<dbReference type="InterPro" id="IPR017455">
    <property type="entry name" value="Znf_FYVE-rel"/>
</dbReference>
<evidence type="ECO:0000259" key="5">
    <source>
        <dbReference type="PROSITE" id="PS50178"/>
    </source>
</evidence>
<dbReference type="InterPro" id="IPR000306">
    <property type="entry name" value="Znf_FYVE"/>
</dbReference>
<dbReference type="PROSITE" id="PS50178">
    <property type="entry name" value="ZF_FYVE"/>
    <property type="match status" value="1"/>
</dbReference>
<feature type="domain" description="FYVE-type" evidence="5">
    <location>
        <begin position="58"/>
        <end position="118"/>
    </location>
</feature>
<dbReference type="WBParaSite" id="nRc.2.0.1.t16082-RA">
    <property type="protein sequence ID" value="nRc.2.0.1.t16082-RA"/>
    <property type="gene ID" value="nRc.2.0.1.g16082"/>
</dbReference>
<dbReference type="InterPro" id="IPR013083">
    <property type="entry name" value="Znf_RING/FYVE/PHD"/>
</dbReference>
<evidence type="ECO:0000313" key="6">
    <source>
        <dbReference type="Proteomes" id="UP000887565"/>
    </source>
</evidence>
<dbReference type="GO" id="GO:0008270">
    <property type="term" value="F:zinc ion binding"/>
    <property type="evidence" value="ECO:0007669"/>
    <property type="project" value="UniProtKB-KW"/>
</dbReference>
<evidence type="ECO:0000256" key="1">
    <source>
        <dbReference type="ARBA" id="ARBA00022723"/>
    </source>
</evidence>
<dbReference type="InterPro" id="IPR011011">
    <property type="entry name" value="Znf_FYVE_PHD"/>
</dbReference>
<dbReference type="Gene3D" id="3.30.40.10">
    <property type="entry name" value="Zinc/RING finger domain, C3HC4 (zinc finger)"/>
    <property type="match status" value="1"/>
</dbReference>
<dbReference type="InterPro" id="IPR052113">
    <property type="entry name" value="FYVE-type_Zinc_Finger"/>
</dbReference>
<keyword evidence="6" id="KW-1185">Reference proteome</keyword>
<keyword evidence="3" id="KW-0862">Zinc</keyword>
<protein>
    <submittedName>
        <fullName evidence="7">FYVE-type domain-containing protein</fullName>
    </submittedName>
</protein>
<keyword evidence="1" id="KW-0479">Metal-binding</keyword>
<keyword evidence="2 4" id="KW-0863">Zinc-finger</keyword>
<name>A0A915IQ12_ROMCU</name>
<accession>A0A915IQ12</accession>
<proteinExistence type="predicted"/>
<dbReference type="SMART" id="SM00064">
    <property type="entry name" value="FYVE"/>
    <property type="match status" value="1"/>
</dbReference>
<dbReference type="Proteomes" id="UP000887565">
    <property type="component" value="Unplaced"/>
</dbReference>
<evidence type="ECO:0000256" key="2">
    <source>
        <dbReference type="ARBA" id="ARBA00022771"/>
    </source>
</evidence>
<reference evidence="7" key="1">
    <citation type="submission" date="2022-11" db="UniProtKB">
        <authorList>
            <consortium name="WormBaseParasite"/>
        </authorList>
    </citation>
    <scope>IDENTIFICATION</scope>
</reference>
<dbReference type="AlphaFoldDB" id="A0A915IQ12"/>